<feature type="region of interest" description="Disordered" evidence="1">
    <location>
        <begin position="34"/>
        <end position="82"/>
    </location>
</feature>
<feature type="compositionally biased region" description="Polar residues" evidence="1">
    <location>
        <begin position="1"/>
        <end position="13"/>
    </location>
</feature>
<dbReference type="AlphaFoldDB" id="A0A9P7Y0D2"/>
<gene>
    <name evidence="3" type="ORF">KI688_010411</name>
</gene>
<feature type="region of interest" description="Disordered" evidence="1">
    <location>
        <begin position="417"/>
        <end position="470"/>
    </location>
</feature>
<protein>
    <submittedName>
        <fullName evidence="3">Uncharacterized protein</fullName>
    </submittedName>
</protein>
<feature type="region of interest" description="Disordered" evidence="1">
    <location>
        <begin position="378"/>
        <end position="403"/>
    </location>
</feature>
<dbReference type="EMBL" id="JAHRHY010000005">
    <property type="protein sequence ID" value="KAG9069508.1"/>
    <property type="molecule type" value="Genomic_DNA"/>
</dbReference>
<dbReference type="Proteomes" id="UP000707451">
    <property type="component" value="Unassembled WGS sequence"/>
</dbReference>
<sequence length="567" mass="62875">MVSSRSRLSTRQIQHGHGASRVPSPVILGIIYPRIDKGTSDPGNRRPSFPGQSRTIQGARHSTGLVRPHPNRNNRQGSSYPHPDALAGWPVVKEVNLQDSVVVHLAVEISSWTPVHLPQLTTLNLNGAPARLLHPDTLHSTVSLELLTLVMADNNLYMCEYDFDDIEAGNYGGDEDEDEEDDDNDLDPFTLYPSINQLLPSPMLRQTPSLAQLFLIIILSEGDHERTVTIDELRDHDRPVPEGESTTGFISLPKMTHIMLVTGWTVGPQFWQTLFRKVMPSIAMIRETETSGFTLPDWVDATLGLEKLRFAGMMLTVKYKEPFALGLTALDEFVGTGGIPQFYFVDAADKEYREEEEEFEESLTAATAEVDIKVYSQDNTQNSNTASIQQDSDESAHGQSTTTARTQVWQLHDSAITSSSSSSFKPIDSGSTGSSQFLNPPSHSHHQHSTNNSTSVNSSKSPLPTSPSQRSIEKAIAQKFASLGMPPQRSPLRTRLDQFLLNESPRIIFLSFWSLLQFLIFYFSFEIYNRSTHYSQARTKLGVTLGVAKGSAAVINFDCGVILLSNE</sequence>
<proteinExistence type="predicted"/>
<feature type="compositionally biased region" description="Polar residues" evidence="1">
    <location>
        <begin position="378"/>
        <end position="390"/>
    </location>
</feature>
<keyword evidence="2" id="KW-1133">Transmembrane helix</keyword>
<reference evidence="3" key="1">
    <citation type="submission" date="2021-06" db="EMBL/GenBank/DDBJ databases">
        <title>Genome Sequence of Mortierella hyaline Strain SCG-10, a Cold-Adapted, Nitrate-Reducing Fungus Isolated from Soil in Minnesota, USA.</title>
        <authorList>
            <person name="Aldossari N."/>
        </authorList>
    </citation>
    <scope>NUCLEOTIDE SEQUENCE</scope>
    <source>
        <strain evidence="3">SCG-10</strain>
    </source>
</reference>
<name>A0A9P7Y0D2_9FUNG</name>
<dbReference type="OrthoDB" id="2407875at2759"/>
<feature type="compositionally biased region" description="Low complexity" evidence="1">
    <location>
        <begin position="449"/>
        <end position="463"/>
    </location>
</feature>
<evidence type="ECO:0000313" key="4">
    <source>
        <dbReference type="Proteomes" id="UP000707451"/>
    </source>
</evidence>
<organism evidence="3 4">
    <name type="scientific">Linnemannia hyalina</name>
    <dbReference type="NCBI Taxonomy" id="64524"/>
    <lineage>
        <taxon>Eukaryota</taxon>
        <taxon>Fungi</taxon>
        <taxon>Fungi incertae sedis</taxon>
        <taxon>Mucoromycota</taxon>
        <taxon>Mortierellomycotina</taxon>
        <taxon>Mortierellomycetes</taxon>
        <taxon>Mortierellales</taxon>
        <taxon>Mortierellaceae</taxon>
        <taxon>Linnemannia</taxon>
    </lineage>
</organism>
<keyword evidence="2" id="KW-0472">Membrane</keyword>
<feature type="region of interest" description="Disordered" evidence="1">
    <location>
        <begin position="1"/>
        <end position="21"/>
    </location>
</feature>
<feature type="transmembrane region" description="Helical" evidence="2">
    <location>
        <begin position="507"/>
        <end position="528"/>
    </location>
</feature>
<accession>A0A9P7Y0D2</accession>
<evidence type="ECO:0000256" key="1">
    <source>
        <dbReference type="SAM" id="MobiDB-lite"/>
    </source>
</evidence>
<evidence type="ECO:0000313" key="3">
    <source>
        <dbReference type="EMBL" id="KAG9069508.1"/>
    </source>
</evidence>
<keyword evidence="4" id="KW-1185">Reference proteome</keyword>
<comment type="caution">
    <text evidence="3">The sequence shown here is derived from an EMBL/GenBank/DDBJ whole genome shotgun (WGS) entry which is preliminary data.</text>
</comment>
<feature type="compositionally biased region" description="Polar residues" evidence="1">
    <location>
        <begin position="429"/>
        <end position="438"/>
    </location>
</feature>
<keyword evidence="2" id="KW-0812">Transmembrane</keyword>
<evidence type="ECO:0000256" key="2">
    <source>
        <dbReference type="SAM" id="Phobius"/>
    </source>
</evidence>